<proteinExistence type="predicted"/>
<keyword evidence="2" id="KW-0812">Transmembrane</keyword>
<dbReference type="Proteomes" id="UP000247409">
    <property type="component" value="Unassembled WGS sequence"/>
</dbReference>
<evidence type="ECO:0000256" key="2">
    <source>
        <dbReference type="SAM" id="Phobius"/>
    </source>
</evidence>
<dbReference type="OrthoDB" id="10636998at2759"/>
<sequence length="231" mass="25881">MMSTAAPALTAAEKAELRRQKILAKKKARMAYAAGKRKELPSAAPPEPQDEVRPHTTIAPSTTTVNDDAHPQAQRNSHVPNVLRDHSSLFDPFMRAPLERSLQQQGKRNPLESALAVLNEGLVRLILLSLLAASYSGAVTYNYITRWRVSAVELFVSAELCLLVPEIVGAFRVRSKGRMTGDDQREAFPFTVLRLLSNIQDSVLLIRKVLNDFCIFMFAFLCTWYLFELLP</sequence>
<evidence type="ECO:0000313" key="4">
    <source>
        <dbReference type="Proteomes" id="UP000247409"/>
    </source>
</evidence>
<feature type="transmembrane region" description="Helical" evidence="2">
    <location>
        <begin position="209"/>
        <end position="227"/>
    </location>
</feature>
<gene>
    <name evidence="3" type="ORF">BWQ96_03894</name>
</gene>
<protein>
    <submittedName>
        <fullName evidence="3">Uncharacterized protein</fullName>
    </submittedName>
</protein>
<evidence type="ECO:0000313" key="3">
    <source>
        <dbReference type="EMBL" id="PXF46395.1"/>
    </source>
</evidence>
<comment type="caution">
    <text evidence="3">The sequence shown here is derived from an EMBL/GenBank/DDBJ whole genome shotgun (WGS) entry which is preliminary data.</text>
</comment>
<dbReference type="EMBL" id="NBIV01000040">
    <property type="protein sequence ID" value="PXF46395.1"/>
    <property type="molecule type" value="Genomic_DNA"/>
</dbReference>
<feature type="transmembrane region" description="Helical" evidence="2">
    <location>
        <begin position="150"/>
        <end position="171"/>
    </location>
</feature>
<keyword evidence="2" id="KW-1133">Transmembrane helix</keyword>
<keyword evidence="2" id="KW-0472">Membrane</keyword>
<accession>A0A2V3IWC6</accession>
<keyword evidence="4" id="KW-1185">Reference proteome</keyword>
<name>A0A2V3IWC6_9FLOR</name>
<organism evidence="3 4">
    <name type="scientific">Gracilariopsis chorda</name>
    <dbReference type="NCBI Taxonomy" id="448386"/>
    <lineage>
        <taxon>Eukaryota</taxon>
        <taxon>Rhodophyta</taxon>
        <taxon>Florideophyceae</taxon>
        <taxon>Rhodymeniophycidae</taxon>
        <taxon>Gracilariales</taxon>
        <taxon>Gracilariaceae</taxon>
        <taxon>Gracilariopsis</taxon>
    </lineage>
</organism>
<feature type="transmembrane region" description="Helical" evidence="2">
    <location>
        <begin position="125"/>
        <end position="144"/>
    </location>
</feature>
<feature type="region of interest" description="Disordered" evidence="1">
    <location>
        <begin position="28"/>
        <end position="76"/>
    </location>
</feature>
<evidence type="ECO:0000256" key="1">
    <source>
        <dbReference type="SAM" id="MobiDB-lite"/>
    </source>
</evidence>
<reference evidence="3 4" key="1">
    <citation type="journal article" date="2018" name="Mol. Biol. Evol.">
        <title>Analysis of the draft genome of the red seaweed Gracilariopsis chorda provides insights into genome size evolution in Rhodophyta.</title>
        <authorList>
            <person name="Lee J."/>
            <person name="Yang E.C."/>
            <person name="Graf L."/>
            <person name="Yang J.H."/>
            <person name="Qiu H."/>
            <person name="Zel Zion U."/>
            <person name="Chan C.X."/>
            <person name="Stephens T.G."/>
            <person name="Weber A.P.M."/>
            <person name="Boo G.H."/>
            <person name="Boo S.M."/>
            <person name="Kim K.M."/>
            <person name="Shin Y."/>
            <person name="Jung M."/>
            <person name="Lee S.J."/>
            <person name="Yim H.S."/>
            <person name="Lee J.H."/>
            <person name="Bhattacharya D."/>
            <person name="Yoon H.S."/>
        </authorList>
    </citation>
    <scope>NUCLEOTIDE SEQUENCE [LARGE SCALE GENOMIC DNA]</scope>
    <source>
        <strain evidence="3 4">SKKU-2015</strain>
        <tissue evidence="3">Whole body</tissue>
    </source>
</reference>
<dbReference type="AlphaFoldDB" id="A0A2V3IWC6"/>